<comment type="caution">
    <text evidence="7">The sequence shown here is derived from an EMBL/GenBank/DDBJ whole genome shotgun (WGS) entry which is preliminary data.</text>
</comment>
<dbReference type="PANTHER" id="PTHR11910">
    <property type="entry name" value="ATP SYNTHASE DELTA CHAIN"/>
    <property type="match status" value="1"/>
</dbReference>
<comment type="subcellular location">
    <subcellularLocation>
        <location evidence="1">Membrane</location>
    </subcellularLocation>
</comment>
<evidence type="ECO:0000313" key="7">
    <source>
        <dbReference type="EMBL" id="MPN51761.1"/>
    </source>
</evidence>
<dbReference type="GO" id="GO:0046933">
    <property type="term" value="F:proton-transporting ATP synthase activity, rotational mechanism"/>
    <property type="evidence" value="ECO:0007669"/>
    <property type="project" value="InterPro"/>
</dbReference>
<evidence type="ECO:0000256" key="1">
    <source>
        <dbReference type="ARBA" id="ARBA00004370"/>
    </source>
</evidence>
<evidence type="ECO:0000256" key="3">
    <source>
        <dbReference type="ARBA" id="ARBA00022781"/>
    </source>
</evidence>
<evidence type="ECO:0000256" key="5">
    <source>
        <dbReference type="ARBA" id="ARBA00023136"/>
    </source>
</evidence>
<keyword evidence="6" id="KW-0066">ATP synthesis</keyword>
<dbReference type="InterPro" id="IPR000711">
    <property type="entry name" value="ATPase_OSCP/dsu"/>
</dbReference>
<keyword evidence="3" id="KW-0375">Hydrogen ion transport</keyword>
<organism evidence="7">
    <name type="scientific">bioreactor metagenome</name>
    <dbReference type="NCBI Taxonomy" id="1076179"/>
    <lineage>
        <taxon>unclassified sequences</taxon>
        <taxon>metagenomes</taxon>
        <taxon>ecological metagenomes</taxon>
    </lineage>
</organism>
<name>A0A645IKF8_9ZZZZ</name>
<dbReference type="EMBL" id="VSSQ01117195">
    <property type="protein sequence ID" value="MPN51761.1"/>
    <property type="molecule type" value="Genomic_DNA"/>
</dbReference>
<dbReference type="PRINTS" id="PR00125">
    <property type="entry name" value="ATPASEDELTA"/>
</dbReference>
<keyword evidence="5" id="KW-0472">Membrane</keyword>
<evidence type="ECO:0000256" key="4">
    <source>
        <dbReference type="ARBA" id="ARBA00023065"/>
    </source>
</evidence>
<proteinExistence type="predicted"/>
<dbReference type="GO" id="GO:0016020">
    <property type="term" value="C:membrane"/>
    <property type="evidence" value="ECO:0007669"/>
    <property type="project" value="UniProtKB-SubCell"/>
</dbReference>
<keyword evidence="2" id="KW-0813">Transport</keyword>
<evidence type="ECO:0000256" key="6">
    <source>
        <dbReference type="ARBA" id="ARBA00023310"/>
    </source>
</evidence>
<sequence>MSDNGDIALADDMFDTFDALQREKRGAIKATFTYVTKPDGAQISKLKEKICSMYGKKEVELDMKEDPALVGGFVLQVGDTLLDKSIRTSILRMQRHFAVR</sequence>
<protein>
    <submittedName>
        <fullName evidence="7">ATP synthase subunit delta</fullName>
    </submittedName>
</protein>
<accession>A0A645IKF8</accession>
<gene>
    <name evidence="7" type="primary">atpH_42</name>
    <name evidence="7" type="ORF">SDC9_199410</name>
</gene>
<reference evidence="7" key="1">
    <citation type="submission" date="2019-08" db="EMBL/GenBank/DDBJ databases">
        <authorList>
            <person name="Kucharzyk K."/>
            <person name="Murdoch R.W."/>
            <person name="Higgins S."/>
            <person name="Loffler F."/>
        </authorList>
    </citation>
    <scope>NUCLEOTIDE SEQUENCE</scope>
</reference>
<dbReference type="Pfam" id="PF00213">
    <property type="entry name" value="OSCP"/>
    <property type="match status" value="1"/>
</dbReference>
<evidence type="ECO:0000256" key="2">
    <source>
        <dbReference type="ARBA" id="ARBA00022448"/>
    </source>
</evidence>
<keyword evidence="4" id="KW-0406">Ion transport</keyword>
<dbReference type="AlphaFoldDB" id="A0A645IKF8"/>